<dbReference type="AlphaFoldDB" id="U9TWZ3"/>
<feature type="transmembrane region" description="Helical" evidence="1">
    <location>
        <begin position="12"/>
        <end position="35"/>
    </location>
</feature>
<dbReference type="EMBL" id="KI286631">
    <property type="protein sequence ID" value="ESA10863.1"/>
    <property type="molecule type" value="Genomic_DNA"/>
</dbReference>
<keyword evidence="1" id="KW-1133">Transmembrane helix</keyword>
<sequence length="77" mass="8654">MYNILSIEIGLNAIAVVITVAVAVALEEVLVELLINIHFMKQKLFTFCVETRAKKSNYLDGMMEILLLIQAKFIVPT</sequence>
<accession>U9TWZ3</accession>
<protein>
    <submittedName>
        <fullName evidence="2">Uncharacterized protein</fullName>
    </submittedName>
</protein>
<evidence type="ECO:0000256" key="1">
    <source>
        <dbReference type="SAM" id="Phobius"/>
    </source>
</evidence>
<proteinExistence type="predicted"/>
<reference evidence="2" key="1">
    <citation type="submission" date="2013-07" db="EMBL/GenBank/DDBJ databases">
        <title>The genome of an arbuscular mycorrhizal fungus provides insights into the evolution of the oldest plant symbiosis.</title>
        <authorList>
            <consortium name="DOE Joint Genome Institute"/>
            <person name="Tisserant E."/>
            <person name="Malbreil M."/>
            <person name="Kuo A."/>
            <person name="Kohler A."/>
            <person name="Symeonidi A."/>
            <person name="Balestrini R."/>
            <person name="Charron P."/>
            <person name="Duensing N."/>
            <person name="Frei-dit-Frey N."/>
            <person name="Gianinazzi-Pearson V."/>
            <person name="Gilbert B."/>
            <person name="Handa Y."/>
            <person name="Hijri M."/>
            <person name="Kaul R."/>
            <person name="Kawaguchi M."/>
            <person name="Krajinski F."/>
            <person name="Lammers P."/>
            <person name="Lapierre D."/>
            <person name="Masclaux F.G."/>
            <person name="Murat C."/>
            <person name="Morin E."/>
            <person name="Ndikumana S."/>
            <person name="Pagni M."/>
            <person name="Petitpierre D."/>
            <person name="Requena N."/>
            <person name="Rosikiewicz P."/>
            <person name="Riley R."/>
            <person name="Saito K."/>
            <person name="San Clemente H."/>
            <person name="Shapiro H."/>
            <person name="van Tuinen D."/>
            <person name="Becard G."/>
            <person name="Bonfante P."/>
            <person name="Paszkowski U."/>
            <person name="Shachar-Hill Y."/>
            <person name="Young J.P."/>
            <person name="Sanders I.R."/>
            <person name="Henrissat B."/>
            <person name="Rensing S.A."/>
            <person name="Grigoriev I.V."/>
            <person name="Corradi N."/>
            <person name="Roux C."/>
            <person name="Martin F."/>
        </authorList>
    </citation>
    <scope>NUCLEOTIDE SEQUENCE</scope>
    <source>
        <strain evidence="2">DAOM 197198</strain>
    </source>
</reference>
<gene>
    <name evidence="2" type="ORF">GLOINDRAFT_352</name>
</gene>
<evidence type="ECO:0000313" key="2">
    <source>
        <dbReference type="EMBL" id="ESA10863.1"/>
    </source>
</evidence>
<organism evidence="2">
    <name type="scientific">Rhizophagus irregularis (strain DAOM 181602 / DAOM 197198 / MUCL 43194)</name>
    <name type="common">Arbuscular mycorrhizal fungus</name>
    <name type="synonym">Glomus intraradices</name>
    <dbReference type="NCBI Taxonomy" id="747089"/>
    <lineage>
        <taxon>Eukaryota</taxon>
        <taxon>Fungi</taxon>
        <taxon>Fungi incertae sedis</taxon>
        <taxon>Mucoromycota</taxon>
        <taxon>Glomeromycotina</taxon>
        <taxon>Glomeromycetes</taxon>
        <taxon>Glomerales</taxon>
        <taxon>Glomeraceae</taxon>
        <taxon>Rhizophagus</taxon>
    </lineage>
</organism>
<dbReference type="HOGENOM" id="CLU_2639347_0_0_1"/>
<keyword evidence="1" id="KW-0472">Membrane</keyword>
<keyword evidence="1" id="KW-0812">Transmembrane</keyword>
<name>U9TWZ3_RHIID</name>